<keyword evidence="1" id="KW-0812">Transmembrane</keyword>
<organism evidence="3 4">
    <name type="scientific">Candidatus Yanofskybacteria bacterium GW2011_GWA2_44_9</name>
    <dbReference type="NCBI Taxonomy" id="1619025"/>
    <lineage>
        <taxon>Bacteria</taxon>
        <taxon>Candidatus Yanofskyibacteriota</taxon>
    </lineage>
</organism>
<dbReference type="AlphaFoldDB" id="A0A0G1KDY8"/>
<reference evidence="3 4" key="1">
    <citation type="journal article" date="2015" name="Nature">
        <title>rRNA introns, odd ribosomes, and small enigmatic genomes across a large radiation of phyla.</title>
        <authorList>
            <person name="Brown C.T."/>
            <person name="Hug L.A."/>
            <person name="Thomas B.C."/>
            <person name="Sharon I."/>
            <person name="Castelle C.J."/>
            <person name="Singh A."/>
            <person name="Wilkins M.J."/>
            <person name="Williams K.H."/>
            <person name="Banfield J.F."/>
        </authorList>
    </citation>
    <scope>NUCLEOTIDE SEQUENCE [LARGE SCALE GENOMIC DNA]</scope>
</reference>
<accession>A0A0G1KDY8</accession>
<proteinExistence type="predicted"/>
<feature type="transmembrane region" description="Helical" evidence="1">
    <location>
        <begin position="7"/>
        <end position="28"/>
    </location>
</feature>
<dbReference type="Pfam" id="PF10517">
    <property type="entry name" value="DM13"/>
    <property type="match status" value="1"/>
</dbReference>
<feature type="domain" description="DM13" evidence="2">
    <location>
        <begin position="53"/>
        <end position="156"/>
    </location>
</feature>
<keyword evidence="1" id="KW-0472">Membrane</keyword>
<evidence type="ECO:0000313" key="4">
    <source>
        <dbReference type="Proteomes" id="UP000034032"/>
    </source>
</evidence>
<protein>
    <submittedName>
        <fullName evidence="3">Secreted protein</fullName>
    </submittedName>
</protein>
<evidence type="ECO:0000313" key="3">
    <source>
        <dbReference type="EMBL" id="KKT81770.1"/>
    </source>
</evidence>
<keyword evidence="1" id="KW-1133">Transmembrane helix</keyword>
<dbReference type="InterPro" id="IPR019545">
    <property type="entry name" value="DM13_domain"/>
</dbReference>
<dbReference type="EMBL" id="LCJR01000015">
    <property type="protein sequence ID" value="KKT81770.1"/>
    <property type="molecule type" value="Genomic_DNA"/>
</dbReference>
<evidence type="ECO:0000256" key="1">
    <source>
        <dbReference type="SAM" id="Phobius"/>
    </source>
</evidence>
<dbReference type="PATRIC" id="fig|1619025.3.peg.619"/>
<sequence length="156" mass="17520">MKRYIILILVIAGSILVIDYFFGFHTYFQKTEVFEPVPSGVGEEPEVKTIVQGSFVEVDLVHKGSGTAKIIEADGKRILRLENFEVTNGPDLYVYLSESRTPGNDLKSIDKYIILGPLKGNKGDQNYEIPSPFVGYDTAIIWCQKFGVLFSYALMQ</sequence>
<gene>
    <name evidence="3" type="ORF">UW79_C0015G0009</name>
</gene>
<dbReference type="PROSITE" id="PS51549">
    <property type="entry name" value="DM13"/>
    <property type="match status" value="1"/>
</dbReference>
<evidence type="ECO:0000259" key="2">
    <source>
        <dbReference type="PROSITE" id="PS51549"/>
    </source>
</evidence>
<comment type="caution">
    <text evidence="3">The sequence shown here is derived from an EMBL/GenBank/DDBJ whole genome shotgun (WGS) entry which is preliminary data.</text>
</comment>
<name>A0A0G1KDY8_9BACT</name>
<dbReference type="Proteomes" id="UP000034032">
    <property type="component" value="Unassembled WGS sequence"/>
</dbReference>